<dbReference type="EMBL" id="GGEC01083137">
    <property type="protein sequence ID" value="MBX63621.1"/>
    <property type="molecule type" value="Transcribed_RNA"/>
</dbReference>
<dbReference type="AlphaFoldDB" id="A0A2P2Q9F9"/>
<organism evidence="1">
    <name type="scientific">Rhizophora mucronata</name>
    <name type="common">Asiatic mangrove</name>
    <dbReference type="NCBI Taxonomy" id="61149"/>
    <lineage>
        <taxon>Eukaryota</taxon>
        <taxon>Viridiplantae</taxon>
        <taxon>Streptophyta</taxon>
        <taxon>Embryophyta</taxon>
        <taxon>Tracheophyta</taxon>
        <taxon>Spermatophyta</taxon>
        <taxon>Magnoliopsida</taxon>
        <taxon>eudicotyledons</taxon>
        <taxon>Gunneridae</taxon>
        <taxon>Pentapetalae</taxon>
        <taxon>rosids</taxon>
        <taxon>fabids</taxon>
        <taxon>Malpighiales</taxon>
        <taxon>Rhizophoraceae</taxon>
        <taxon>Rhizophora</taxon>
    </lineage>
</organism>
<proteinExistence type="predicted"/>
<sequence length="67" mass="7925">MEQASRNHEQDFSWEEVIPWHYDSRPLPHHGCTHLCQHMRRYVRCGVLTFTDADILELLYLTIIGSA</sequence>
<reference evidence="1" key="1">
    <citation type="submission" date="2018-02" db="EMBL/GenBank/DDBJ databases">
        <title>Rhizophora mucronata_Transcriptome.</title>
        <authorList>
            <person name="Meera S.P."/>
            <person name="Sreeshan A."/>
            <person name="Augustine A."/>
        </authorList>
    </citation>
    <scope>NUCLEOTIDE SEQUENCE</scope>
    <source>
        <tissue evidence="1">Leaf</tissue>
    </source>
</reference>
<protein>
    <submittedName>
        <fullName evidence="1">Uncharacterized protein</fullName>
    </submittedName>
</protein>
<evidence type="ECO:0000313" key="1">
    <source>
        <dbReference type="EMBL" id="MBX63621.1"/>
    </source>
</evidence>
<accession>A0A2P2Q9F9</accession>
<name>A0A2P2Q9F9_RHIMU</name>